<evidence type="ECO:0000313" key="2">
    <source>
        <dbReference type="Proteomes" id="UP000276506"/>
    </source>
</evidence>
<evidence type="ECO:0000313" key="1">
    <source>
        <dbReference type="EMBL" id="RRV08753.1"/>
    </source>
</evidence>
<reference evidence="1 2" key="1">
    <citation type="submission" date="2018-10" db="EMBL/GenBank/DDBJ databases">
        <title>Transmission dynamics of multidrug resistant bacteria on intensive care unit surfaces.</title>
        <authorList>
            <person name="D'Souza A.W."/>
            <person name="Potter R.F."/>
            <person name="Wallace M."/>
            <person name="Shupe A."/>
            <person name="Patel S."/>
            <person name="Sun S."/>
            <person name="Gul D."/>
            <person name="Kwon J.H."/>
            <person name="Andleeb S."/>
            <person name="Burnham C.-A.D."/>
            <person name="Dantas G."/>
        </authorList>
    </citation>
    <scope>NUCLEOTIDE SEQUENCE [LARGE SCALE GENOMIC DNA]</scope>
    <source>
        <strain evidence="1 2">PX_177</strain>
    </source>
</reference>
<dbReference type="Proteomes" id="UP000276506">
    <property type="component" value="Unassembled WGS sequence"/>
</dbReference>
<accession>A0A427DY97</accession>
<proteinExistence type="predicted"/>
<organism evidence="1 2">
    <name type="scientific">Stutzerimonas xanthomarina</name>
    <dbReference type="NCBI Taxonomy" id="271420"/>
    <lineage>
        <taxon>Bacteria</taxon>
        <taxon>Pseudomonadati</taxon>
        <taxon>Pseudomonadota</taxon>
        <taxon>Gammaproteobacteria</taxon>
        <taxon>Pseudomonadales</taxon>
        <taxon>Pseudomonadaceae</taxon>
        <taxon>Stutzerimonas</taxon>
    </lineage>
</organism>
<comment type="caution">
    <text evidence="1">The sequence shown here is derived from an EMBL/GenBank/DDBJ whole genome shotgun (WGS) entry which is preliminary data.</text>
</comment>
<dbReference type="RefSeq" id="WP_125877916.1">
    <property type="nucleotide sequence ID" value="NZ_RHQL01000010.1"/>
</dbReference>
<sequence length="165" mass="18600">MKQRENYRSAILDQMESAIELLGPNHSLLREMQARNGKLQNLYAELDEIGVGMTLATESGDSWALVLPDASHPGCYRYSAFRSIGWTCHQTYQTLDEVVYRAFEAGYRVVAPRDTLEQLSKTAEWLKGCERLVFIEKMNAGEISYTQMLAEFAKIEASYAMSAAA</sequence>
<name>A0A427DY97_9GAMM</name>
<gene>
    <name evidence="1" type="ORF">EGJ28_15890</name>
</gene>
<protein>
    <submittedName>
        <fullName evidence="1">Uncharacterized protein</fullName>
    </submittedName>
</protein>
<dbReference type="AlphaFoldDB" id="A0A427DY97"/>
<dbReference type="EMBL" id="RHQL01000010">
    <property type="protein sequence ID" value="RRV08753.1"/>
    <property type="molecule type" value="Genomic_DNA"/>
</dbReference>